<dbReference type="PANTHER" id="PTHR10660">
    <property type="entry name" value="PROTEASOME REGULATOR PA28"/>
    <property type="match status" value="1"/>
</dbReference>
<dbReference type="InterPro" id="IPR003186">
    <property type="entry name" value="PA28_C"/>
</dbReference>
<evidence type="ECO:0000313" key="5">
    <source>
        <dbReference type="Proteomes" id="UP001279410"/>
    </source>
</evidence>
<dbReference type="PANTHER" id="PTHR10660:SF4">
    <property type="entry name" value="PROTEASOME ACTIVATOR COMPLEX SUBUNIT 3"/>
    <property type="match status" value="1"/>
</dbReference>
<evidence type="ECO:0000256" key="2">
    <source>
        <dbReference type="ARBA" id="ARBA00022942"/>
    </source>
</evidence>
<comment type="similarity">
    <text evidence="1">Belongs to the PA28 family.</text>
</comment>
<dbReference type="SUPFAM" id="SSF47216">
    <property type="entry name" value="Proteasome activator"/>
    <property type="match status" value="1"/>
</dbReference>
<comment type="caution">
    <text evidence="4">The sequence shown here is derived from an EMBL/GenBank/DDBJ whole genome shotgun (WGS) entry which is preliminary data.</text>
</comment>
<dbReference type="GO" id="GO:0005737">
    <property type="term" value="C:cytoplasm"/>
    <property type="evidence" value="ECO:0007669"/>
    <property type="project" value="TreeGrafter"/>
</dbReference>
<organism evidence="4 5">
    <name type="scientific">Lates japonicus</name>
    <name type="common">Japanese lates</name>
    <dbReference type="NCBI Taxonomy" id="270547"/>
    <lineage>
        <taxon>Eukaryota</taxon>
        <taxon>Metazoa</taxon>
        <taxon>Chordata</taxon>
        <taxon>Craniata</taxon>
        <taxon>Vertebrata</taxon>
        <taxon>Euteleostomi</taxon>
        <taxon>Actinopterygii</taxon>
        <taxon>Neopterygii</taxon>
        <taxon>Teleostei</taxon>
        <taxon>Neoteleostei</taxon>
        <taxon>Acanthomorphata</taxon>
        <taxon>Carangaria</taxon>
        <taxon>Carangaria incertae sedis</taxon>
        <taxon>Centropomidae</taxon>
        <taxon>Lates</taxon>
    </lineage>
</organism>
<keyword evidence="5" id="KW-1185">Reference proteome</keyword>
<accession>A0AAD3MWW3</accession>
<dbReference type="InterPro" id="IPR036997">
    <property type="entry name" value="PA28_C_sf"/>
</dbReference>
<dbReference type="GO" id="GO:0061136">
    <property type="term" value="P:regulation of proteasomal protein catabolic process"/>
    <property type="evidence" value="ECO:0007669"/>
    <property type="project" value="TreeGrafter"/>
</dbReference>
<protein>
    <submittedName>
        <fullName evidence="4">Proteasome activator complex subunit 3 isoform X2</fullName>
    </submittedName>
</protein>
<name>A0AAD3MWW3_LATJO</name>
<dbReference type="GO" id="GO:0008537">
    <property type="term" value="C:proteasome activator complex"/>
    <property type="evidence" value="ECO:0007669"/>
    <property type="project" value="InterPro"/>
</dbReference>
<dbReference type="InterPro" id="IPR009077">
    <property type="entry name" value="Proteasome_activ_PA28"/>
</dbReference>
<dbReference type="EMBL" id="BRZM01000044">
    <property type="protein sequence ID" value="GLD61222.1"/>
    <property type="molecule type" value="Genomic_DNA"/>
</dbReference>
<dbReference type="Pfam" id="PF02252">
    <property type="entry name" value="PA28_C"/>
    <property type="match status" value="1"/>
</dbReference>
<dbReference type="GO" id="GO:0061133">
    <property type="term" value="F:endopeptidase activator activity"/>
    <property type="evidence" value="ECO:0007669"/>
    <property type="project" value="TreeGrafter"/>
</dbReference>
<evidence type="ECO:0000313" key="4">
    <source>
        <dbReference type="EMBL" id="GLD61222.1"/>
    </source>
</evidence>
<dbReference type="GO" id="GO:2000045">
    <property type="term" value="P:regulation of G1/S transition of mitotic cell cycle"/>
    <property type="evidence" value="ECO:0007669"/>
    <property type="project" value="TreeGrafter"/>
</dbReference>
<sequence>MWVQLLIPKIEDGNNFGVSIQEETVAELRTVESQAASYLDQISRYYITRAKLVSKITKYPHVVTLHDMILKIIEEIKKPRSRNSEALY</sequence>
<proteinExistence type="inferred from homology"/>
<reference evidence="4" key="1">
    <citation type="submission" date="2022-08" db="EMBL/GenBank/DDBJ databases">
        <title>Genome sequencing of akame (Lates japonicus).</title>
        <authorList>
            <person name="Hashiguchi Y."/>
            <person name="Takahashi H."/>
        </authorList>
    </citation>
    <scope>NUCLEOTIDE SEQUENCE</scope>
    <source>
        <strain evidence="4">Kochi</strain>
    </source>
</reference>
<keyword evidence="2 4" id="KW-0647">Proteasome</keyword>
<feature type="domain" description="Proteasome activator PA28 C-terminal" evidence="3">
    <location>
        <begin position="1"/>
        <end position="62"/>
    </location>
</feature>
<dbReference type="Proteomes" id="UP001279410">
    <property type="component" value="Unassembled WGS sequence"/>
</dbReference>
<dbReference type="InterPro" id="IPR036252">
    <property type="entry name" value="Proteasome_activ_sf"/>
</dbReference>
<dbReference type="Gene3D" id="1.20.120.180">
    <property type="entry name" value="Proteasome activator pa28, C-terminal domain"/>
    <property type="match status" value="1"/>
</dbReference>
<dbReference type="AlphaFoldDB" id="A0AAD3MWW3"/>
<evidence type="ECO:0000259" key="3">
    <source>
        <dbReference type="Pfam" id="PF02252"/>
    </source>
</evidence>
<dbReference type="GO" id="GO:0005654">
    <property type="term" value="C:nucleoplasm"/>
    <property type="evidence" value="ECO:0007669"/>
    <property type="project" value="TreeGrafter"/>
</dbReference>
<evidence type="ECO:0000256" key="1">
    <source>
        <dbReference type="ARBA" id="ARBA00005883"/>
    </source>
</evidence>
<gene>
    <name evidence="4" type="ORF">AKAME5_001306500</name>
</gene>